<dbReference type="Proteomes" id="UP000578531">
    <property type="component" value="Unassembled WGS sequence"/>
</dbReference>
<dbReference type="RefSeq" id="XP_037162014.1">
    <property type="nucleotide sequence ID" value="XM_037311147.1"/>
</dbReference>
<evidence type="ECO:0000313" key="1">
    <source>
        <dbReference type="EMBL" id="KAF6232588.1"/>
    </source>
</evidence>
<sequence>MEANLSDWFDLAEIGGAVMLIDEADIYLETRTTSDLQRNSLVSAFLRAMGITEE</sequence>
<dbReference type="AlphaFoldDB" id="A0A8H6FQ26"/>
<dbReference type="PANTHER" id="PTHR46411:SF4">
    <property type="entry name" value="AAA+ ATPASE DOMAIN-CONTAINING PROTEIN"/>
    <property type="match status" value="1"/>
</dbReference>
<dbReference type="OrthoDB" id="10042665at2759"/>
<organism evidence="1 2">
    <name type="scientific">Letharia columbiana</name>
    <dbReference type="NCBI Taxonomy" id="112416"/>
    <lineage>
        <taxon>Eukaryota</taxon>
        <taxon>Fungi</taxon>
        <taxon>Dikarya</taxon>
        <taxon>Ascomycota</taxon>
        <taxon>Pezizomycotina</taxon>
        <taxon>Lecanoromycetes</taxon>
        <taxon>OSLEUM clade</taxon>
        <taxon>Lecanoromycetidae</taxon>
        <taxon>Lecanorales</taxon>
        <taxon>Lecanorineae</taxon>
        <taxon>Parmeliaceae</taxon>
        <taxon>Letharia</taxon>
    </lineage>
</organism>
<name>A0A8H6FQ26_9LECA</name>
<comment type="caution">
    <text evidence="1">The sequence shown here is derived from an EMBL/GenBank/DDBJ whole genome shotgun (WGS) entry which is preliminary data.</text>
</comment>
<dbReference type="EMBL" id="JACCJC010000047">
    <property type="protein sequence ID" value="KAF6232588.1"/>
    <property type="molecule type" value="Genomic_DNA"/>
</dbReference>
<dbReference type="PANTHER" id="PTHR46411">
    <property type="entry name" value="FAMILY ATPASE, PUTATIVE-RELATED"/>
    <property type="match status" value="1"/>
</dbReference>
<reference evidence="1 2" key="1">
    <citation type="journal article" date="2020" name="Genomics">
        <title>Complete, high-quality genomes from long-read metagenomic sequencing of two wolf lichen thalli reveals enigmatic genome architecture.</title>
        <authorList>
            <person name="McKenzie S.K."/>
            <person name="Walston R.F."/>
            <person name="Allen J.L."/>
        </authorList>
    </citation>
    <scope>NUCLEOTIDE SEQUENCE [LARGE SCALE GENOMIC DNA]</scope>
    <source>
        <strain evidence="1">WasteWater2</strain>
    </source>
</reference>
<evidence type="ECO:0000313" key="2">
    <source>
        <dbReference type="Proteomes" id="UP000578531"/>
    </source>
</evidence>
<evidence type="ECO:0008006" key="3">
    <source>
        <dbReference type="Google" id="ProtNLM"/>
    </source>
</evidence>
<dbReference type="GeneID" id="59290908"/>
<gene>
    <name evidence="1" type="ORF">HO173_009256</name>
</gene>
<protein>
    <recommendedName>
        <fullName evidence="3">ATPase AAA-type core domain-containing protein</fullName>
    </recommendedName>
</protein>
<accession>A0A8H6FQ26</accession>
<keyword evidence="2" id="KW-1185">Reference proteome</keyword>
<proteinExistence type="predicted"/>